<reference evidence="2 3" key="1">
    <citation type="journal article" date="2013" name="Genome Announc.">
        <title>Draft Genome Sequence of Arcticibacter svalbardensis Strain MN12-7T, a Member of the Family Sphingobacteriaceae Isolated from an Arctic Soil Sample.</title>
        <authorList>
            <person name="Shivaji S."/>
            <person name="Ara S."/>
            <person name="Prasad S."/>
            <person name="Manasa B.P."/>
            <person name="Begum Z."/>
            <person name="Singh A."/>
            <person name="Kumar Pinnaka A."/>
        </authorList>
    </citation>
    <scope>NUCLEOTIDE SEQUENCE [LARGE SCALE GENOMIC DNA]</scope>
    <source>
        <strain evidence="2 3">MN12-7</strain>
    </source>
</reference>
<dbReference type="STRING" id="1150600.ADIARSV_0937"/>
<keyword evidence="1" id="KW-1133">Transmembrane helix</keyword>
<evidence type="ECO:0000313" key="2">
    <source>
        <dbReference type="EMBL" id="EOR95875.1"/>
    </source>
</evidence>
<name>R9GWG6_9SPHI</name>
<dbReference type="Proteomes" id="UP000014174">
    <property type="component" value="Unassembled WGS sequence"/>
</dbReference>
<keyword evidence="1" id="KW-0812">Transmembrane</keyword>
<evidence type="ECO:0000256" key="1">
    <source>
        <dbReference type="SAM" id="Phobius"/>
    </source>
</evidence>
<protein>
    <recommendedName>
        <fullName evidence="4">Exported 24-amino acid repeat protein</fullName>
    </recommendedName>
</protein>
<organism evidence="2 3">
    <name type="scientific">Arcticibacter svalbardensis MN12-7</name>
    <dbReference type="NCBI Taxonomy" id="1150600"/>
    <lineage>
        <taxon>Bacteria</taxon>
        <taxon>Pseudomonadati</taxon>
        <taxon>Bacteroidota</taxon>
        <taxon>Sphingobacteriia</taxon>
        <taxon>Sphingobacteriales</taxon>
        <taxon>Sphingobacteriaceae</taxon>
        <taxon>Arcticibacter</taxon>
    </lineage>
</organism>
<evidence type="ECO:0008006" key="4">
    <source>
        <dbReference type="Google" id="ProtNLM"/>
    </source>
</evidence>
<keyword evidence="3" id="KW-1185">Reference proteome</keyword>
<dbReference type="AlphaFoldDB" id="R9GWG6"/>
<accession>R9GWG6</accession>
<dbReference type="eggNOG" id="COG2849">
    <property type="taxonomic scope" value="Bacteria"/>
</dbReference>
<sequence length="211" mass="24729">MVINKIYFFLNITITAIGLAFITTCSSTIKKGEVICFSYSVDTASIPTDTILMNNEGLNLNNGYYYLNDKLFSGFLKDNYENKKMKMLGSYLNGMQHGNTTTYYESGKLRDSRSYKENRSFGKHVGYWENGNQKFEFYYLNDKREGPNKQWYESGQSYAFLNFKDDKEDGMQKAWRTNGKIYINYEVKEGFRYGIQKSNLCYTLEDEKFIK</sequence>
<proteinExistence type="predicted"/>
<evidence type="ECO:0000313" key="3">
    <source>
        <dbReference type="Proteomes" id="UP000014174"/>
    </source>
</evidence>
<dbReference type="EMBL" id="AQPN01000039">
    <property type="protein sequence ID" value="EOR95875.1"/>
    <property type="molecule type" value="Genomic_DNA"/>
</dbReference>
<dbReference type="SUPFAM" id="SSF82185">
    <property type="entry name" value="Histone H3 K4-specific methyltransferase SET7/9 N-terminal domain"/>
    <property type="match status" value="1"/>
</dbReference>
<feature type="transmembrane region" description="Helical" evidence="1">
    <location>
        <begin position="6"/>
        <end position="25"/>
    </location>
</feature>
<keyword evidence="1" id="KW-0472">Membrane</keyword>
<dbReference type="Gene3D" id="3.90.930.1">
    <property type="match status" value="1"/>
</dbReference>
<gene>
    <name evidence="2" type="ORF">ADIARSV_0937</name>
</gene>
<dbReference type="RefSeq" id="WP_016194182.1">
    <property type="nucleotide sequence ID" value="NZ_AQPN01000039.1"/>
</dbReference>
<comment type="caution">
    <text evidence="2">The sequence shown here is derived from an EMBL/GenBank/DDBJ whole genome shotgun (WGS) entry which is preliminary data.</text>
</comment>